<evidence type="ECO:0000313" key="11">
    <source>
        <dbReference type="EMBL" id="OHA02749.1"/>
    </source>
</evidence>
<keyword evidence="7" id="KW-0238">DNA-binding</keyword>
<dbReference type="Pfam" id="PF00271">
    <property type="entry name" value="Helicase_C"/>
    <property type="match status" value="1"/>
</dbReference>
<dbReference type="SMART" id="SM01058">
    <property type="entry name" value="CarD_TRCF"/>
    <property type="match status" value="1"/>
</dbReference>
<evidence type="ECO:0000256" key="6">
    <source>
        <dbReference type="ARBA" id="ARBA00022840"/>
    </source>
</evidence>
<protein>
    <recommendedName>
        <fullName evidence="13">Transcription-repair coupling factor</fullName>
    </recommendedName>
</protein>
<evidence type="ECO:0000256" key="8">
    <source>
        <dbReference type="ARBA" id="ARBA00023204"/>
    </source>
</evidence>
<dbReference type="GO" id="GO:0003678">
    <property type="term" value="F:DNA helicase activity"/>
    <property type="evidence" value="ECO:0007669"/>
    <property type="project" value="TreeGrafter"/>
</dbReference>
<keyword evidence="1" id="KW-0963">Cytoplasm</keyword>
<dbReference type="SUPFAM" id="SSF52540">
    <property type="entry name" value="P-loop containing nucleoside triphosphate hydrolases"/>
    <property type="match status" value="3"/>
</dbReference>
<evidence type="ECO:0000256" key="4">
    <source>
        <dbReference type="ARBA" id="ARBA00022801"/>
    </source>
</evidence>
<keyword evidence="8" id="KW-0234">DNA repair</keyword>
<keyword evidence="3" id="KW-0227">DNA damage</keyword>
<evidence type="ECO:0000256" key="7">
    <source>
        <dbReference type="ARBA" id="ARBA00023125"/>
    </source>
</evidence>
<dbReference type="Gene3D" id="3.40.50.300">
    <property type="entry name" value="P-loop containing nucleotide triphosphate hydrolases"/>
    <property type="match status" value="2"/>
</dbReference>
<proteinExistence type="predicted"/>
<dbReference type="GO" id="GO:0006281">
    <property type="term" value="P:DNA repair"/>
    <property type="evidence" value="ECO:0007669"/>
    <property type="project" value="UniProtKB-KW"/>
</dbReference>
<keyword evidence="2" id="KW-0547">Nucleotide-binding</keyword>
<dbReference type="Pfam" id="PF17757">
    <property type="entry name" value="UvrB_inter"/>
    <property type="match status" value="1"/>
</dbReference>
<dbReference type="Gene3D" id="2.40.10.170">
    <property type="match status" value="1"/>
</dbReference>
<dbReference type="InterPro" id="IPR047112">
    <property type="entry name" value="RecG/Mfd"/>
</dbReference>
<keyword evidence="6" id="KW-0067">ATP-binding</keyword>
<dbReference type="SUPFAM" id="SSF141259">
    <property type="entry name" value="CarD-like"/>
    <property type="match status" value="1"/>
</dbReference>
<dbReference type="SMART" id="SM00487">
    <property type="entry name" value="DEXDc"/>
    <property type="match status" value="1"/>
</dbReference>
<dbReference type="Pfam" id="PF00270">
    <property type="entry name" value="DEAD"/>
    <property type="match status" value="1"/>
</dbReference>
<dbReference type="GO" id="GO:0005524">
    <property type="term" value="F:ATP binding"/>
    <property type="evidence" value="ECO:0007669"/>
    <property type="project" value="UniProtKB-KW"/>
</dbReference>
<dbReference type="InterPro" id="IPR003711">
    <property type="entry name" value="CarD-like/TRCF_RID"/>
</dbReference>
<dbReference type="CDD" id="cd17991">
    <property type="entry name" value="DEXHc_TRCF"/>
    <property type="match status" value="1"/>
</dbReference>
<evidence type="ECO:0000313" key="12">
    <source>
        <dbReference type="Proteomes" id="UP000177177"/>
    </source>
</evidence>
<keyword evidence="4" id="KW-0378">Hydrolase</keyword>
<dbReference type="PROSITE" id="PS51194">
    <property type="entry name" value="HELICASE_CTER"/>
    <property type="match status" value="1"/>
</dbReference>
<evidence type="ECO:0000256" key="1">
    <source>
        <dbReference type="ARBA" id="ARBA00022490"/>
    </source>
</evidence>
<dbReference type="Proteomes" id="UP000177177">
    <property type="component" value="Unassembled WGS sequence"/>
</dbReference>
<evidence type="ECO:0000256" key="2">
    <source>
        <dbReference type="ARBA" id="ARBA00022741"/>
    </source>
</evidence>
<dbReference type="PANTHER" id="PTHR47964:SF1">
    <property type="entry name" value="ATP-DEPENDENT DNA HELICASE HOMOLOG RECG, CHLOROPLASTIC"/>
    <property type="match status" value="1"/>
</dbReference>
<evidence type="ECO:0000256" key="5">
    <source>
        <dbReference type="ARBA" id="ARBA00022806"/>
    </source>
</evidence>
<accession>A0A1G2KWG3</accession>
<dbReference type="InterPro" id="IPR014001">
    <property type="entry name" value="Helicase_ATP-bd"/>
</dbReference>
<dbReference type="InterPro" id="IPR041471">
    <property type="entry name" value="UvrB_inter"/>
</dbReference>
<evidence type="ECO:0000256" key="3">
    <source>
        <dbReference type="ARBA" id="ARBA00022763"/>
    </source>
</evidence>
<sequence length="677" mass="75194">MQSAISGVPPVADPMPRNAELLIPSVSPQNLERDDVWWAENRDAIKKAIHTNPWWRDNALFLEPDLEMKPSLLVRRLMEMGYERAGIAAGKGIFAVQGGIVEIWPINTGHAYAIEFAGNAITAIHPKNYPSIEVKPRYYRGLTSIEKLVDGAFVVHADHGIGIFGGVISEKPGFFVVTYASPGPGREPDKLFVPIDQQDRLTPYVGFTTPPVHRLGGTLWVNTRRKVREDTEKLARDLLALYASRHEAVRQPYAADESYMEQLRESFGYETTEGQQRAETEIMRDLDAERPMDRVLVGDVGFGKTEIAIRAAAAAVFAGRQVAILSPTTILAVQHERTFRERLAAFPVTVRLLSRLTSPADSRKIIRATGEGRVDILIGTHRLLSSDIRFKNLGLVIIDEEQRFGVKQKERFKELGPDVDVLSLSATPIPRTLSLALATLRDISRIDTPPAGRTAIATAVLPYGNRIIREAIWHELDRGGQAYFLHNRIETIGMTKQKLEKILGSTNSSDRKDLFTGKKRQKPRIGIIHGRMGEAQLIKTMDAFRARDLDILLATTIIENGLDISSANTLIVDDATRLGLAEAHQLRGRIGRSNEQAFAYFLYRPKHLGERAGERLEALKAYTELGAGFDIALRDLEIRGAGNILGREQSGAINNVGLNLYCAMLAEAVDGVRQKRT</sequence>
<evidence type="ECO:0000259" key="9">
    <source>
        <dbReference type="PROSITE" id="PS51192"/>
    </source>
</evidence>
<comment type="caution">
    <text evidence="11">The sequence shown here is derived from an EMBL/GenBank/DDBJ whole genome shotgun (WGS) entry which is preliminary data.</text>
</comment>
<dbReference type="SMART" id="SM00490">
    <property type="entry name" value="HELICc"/>
    <property type="match status" value="1"/>
</dbReference>
<organism evidence="11 12">
    <name type="scientific">Candidatus Sungbacteria bacterium RIFCSPHIGHO2_02_FULL_53_17</name>
    <dbReference type="NCBI Taxonomy" id="1802275"/>
    <lineage>
        <taxon>Bacteria</taxon>
        <taxon>Candidatus Sungiibacteriota</taxon>
    </lineage>
</organism>
<evidence type="ECO:0008006" key="13">
    <source>
        <dbReference type="Google" id="ProtNLM"/>
    </source>
</evidence>
<dbReference type="PROSITE" id="PS51192">
    <property type="entry name" value="HELICASE_ATP_BIND_1"/>
    <property type="match status" value="1"/>
</dbReference>
<dbReference type="InterPro" id="IPR027417">
    <property type="entry name" value="P-loop_NTPase"/>
</dbReference>
<dbReference type="Pfam" id="PF02559">
    <property type="entry name" value="CarD_TRCF_RID"/>
    <property type="match status" value="1"/>
</dbReference>
<dbReference type="InterPro" id="IPR011545">
    <property type="entry name" value="DEAD/DEAH_box_helicase_dom"/>
</dbReference>
<reference evidence="11 12" key="1">
    <citation type="journal article" date="2016" name="Nat. Commun.">
        <title>Thousands of microbial genomes shed light on interconnected biogeochemical processes in an aquifer system.</title>
        <authorList>
            <person name="Anantharaman K."/>
            <person name="Brown C.T."/>
            <person name="Hug L.A."/>
            <person name="Sharon I."/>
            <person name="Castelle C.J."/>
            <person name="Probst A.J."/>
            <person name="Thomas B.C."/>
            <person name="Singh A."/>
            <person name="Wilkins M.J."/>
            <person name="Karaoz U."/>
            <person name="Brodie E.L."/>
            <person name="Williams K.H."/>
            <person name="Hubbard S.S."/>
            <person name="Banfield J.F."/>
        </authorList>
    </citation>
    <scope>NUCLEOTIDE SEQUENCE [LARGE SCALE GENOMIC DNA]</scope>
</reference>
<feature type="domain" description="Helicase C-terminal" evidence="10">
    <location>
        <begin position="494"/>
        <end position="637"/>
    </location>
</feature>
<feature type="domain" description="Helicase ATP-binding" evidence="9">
    <location>
        <begin position="285"/>
        <end position="446"/>
    </location>
</feature>
<dbReference type="PANTHER" id="PTHR47964">
    <property type="entry name" value="ATP-DEPENDENT DNA HELICASE HOMOLOG RECG, CHLOROPLASTIC"/>
    <property type="match status" value="1"/>
</dbReference>
<dbReference type="EMBL" id="MHQN01000031">
    <property type="protein sequence ID" value="OHA02749.1"/>
    <property type="molecule type" value="Genomic_DNA"/>
</dbReference>
<evidence type="ECO:0000259" key="10">
    <source>
        <dbReference type="PROSITE" id="PS51194"/>
    </source>
</evidence>
<name>A0A1G2KWG3_9BACT</name>
<dbReference type="AlphaFoldDB" id="A0A1G2KWG3"/>
<dbReference type="InterPro" id="IPR036101">
    <property type="entry name" value="CarD-like/TRCF_RID_sf"/>
</dbReference>
<dbReference type="GO" id="GO:0003677">
    <property type="term" value="F:DNA binding"/>
    <property type="evidence" value="ECO:0007669"/>
    <property type="project" value="UniProtKB-KW"/>
</dbReference>
<dbReference type="GO" id="GO:0016787">
    <property type="term" value="F:hydrolase activity"/>
    <property type="evidence" value="ECO:0007669"/>
    <property type="project" value="UniProtKB-KW"/>
</dbReference>
<dbReference type="Gene3D" id="3.30.2060.10">
    <property type="entry name" value="Penicillin-binding protein 1b domain"/>
    <property type="match status" value="1"/>
</dbReference>
<keyword evidence="5" id="KW-0347">Helicase</keyword>
<gene>
    <name evidence="11" type="ORF">A3C92_00620</name>
</gene>
<dbReference type="InterPro" id="IPR001650">
    <property type="entry name" value="Helicase_C-like"/>
</dbReference>